<dbReference type="AlphaFoldDB" id="Q2IJ24"/>
<protein>
    <submittedName>
        <fullName evidence="2">Uncharacterized protein</fullName>
    </submittedName>
</protein>
<evidence type="ECO:0000313" key="3">
    <source>
        <dbReference type="Proteomes" id="UP000001935"/>
    </source>
</evidence>
<dbReference type="Proteomes" id="UP000001935">
    <property type="component" value="Chromosome"/>
</dbReference>
<evidence type="ECO:0000256" key="1">
    <source>
        <dbReference type="SAM" id="MobiDB-lite"/>
    </source>
</evidence>
<dbReference type="KEGG" id="ade:Adeh_1884"/>
<evidence type="ECO:0000313" key="2">
    <source>
        <dbReference type="EMBL" id="ABC81655.1"/>
    </source>
</evidence>
<dbReference type="HOGENOM" id="CLU_2462354_0_0_7"/>
<name>Q2IJ24_ANADE</name>
<accession>Q2IJ24</accession>
<organism evidence="2 3">
    <name type="scientific">Anaeromyxobacter dehalogenans (strain 2CP-C)</name>
    <dbReference type="NCBI Taxonomy" id="290397"/>
    <lineage>
        <taxon>Bacteria</taxon>
        <taxon>Pseudomonadati</taxon>
        <taxon>Myxococcota</taxon>
        <taxon>Myxococcia</taxon>
        <taxon>Myxococcales</taxon>
        <taxon>Cystobacterineae</taxon>
        <taxon>Anaeromyxobacteraceae</taxon>
        <taxon>Anaeromyxobacter</taxon>
    </lineage>
</organism>
<reference evidence="2 3" key="1">
    <citation type="submission" date="2006-01" db="EMBL/GenBank/DDBJ databases">
        <title>Complete sequence of Anaeromyxobacter dehalogenans 2CP-C.</title>
        <authorList>
            <consortium name="US DOE Joint Genome Institute"/>
            <person name="Copeland A."/>
            <person name="Lucas S."/>
            <person name="Lapidus A."/>
            <person name="Barry K."/>
            <person name="Detter J.C."/>
            <person name="Glavina T."/>
            <person name="Hammon N."/>
            <person name="Israni S."/>
            <person name="Pitluck S."/>
            <person name="Brettin T."/>
            <person name="Bruce D."/>
            <person name="Han C."/>
            <person name="Tapia R."/>
            <person name="Gilna P."/>
            <person name="Kiss H."/>
            <person name="Schmutz J."/>
            <person name="Larimer F."/>
            <person name="Land M."/>
            <person name="Kyrpides N."/>
            <person name="Anderson I."/>
            <person name="Sanford R.A."/>
            <person name="Ritalahti K.M."/>
            <person name="Thomas H.S."/>
            <person name="Kirby J.R."/>
            <person name="Zhulin I.B."/>
            <person name="Loeffler F.E."/>
            <person name="Richardson P."/>
        </authorList>
    </citation>
    <scope>NUCLEOTIDE SEQUENCE [LARGE SCALE GENOMIC DNA]</scope>
    <source>
        <strain evidence="2 3">2CP-C</strain>
    </source>
</reference>
<gene>
    <name evidence="2" type="ordered locus">Adeh_1884</name>
</gene>
<sequence>MMTQETYPGDSTPPPRARRRRLGNLRNVKAYLADVLLRIDSGELDSKTGNALIYGSSTLAGVIEKEINTARLDDIEAQLAALQREVKP</sequence>
<proteinExistence type="predicted"/>
<dbReference type="STRING" id="290397.Adeh_1884"/>
<dbReference type="EMBL" id="CP000251">
    <property type="protein sequence ID" value="ABC81655.1"/>
    <property type="molecule type" value="Genomic_DNA"/>
</dbReference>
<feature type="region of interest" description="Disordered" evidence="1">
    <location>
        <begin position="1"/>
        <end position="22"/>
    </location>
</feature>